<sequence>MRLIHTTTYKLREFYGNDIPPYAILSHRWETEEVTAQEIMNLDVARRRRGWEKIQGCCEKARKDGWDFCWIDSCCIDKSSSAELSEAINSMFDWYRCAQVCYAYLSDVSWKASDHWAPSSDFRLSRWFTRGWTLQELLAPHWIQFFDQEWNEIGTKSSLGDLISSITGITHLFNFNDASVAQKMCWASKRESTRIEDQAYSLMGLFNVKMPPLYGEGRHAFMRLQHEIINRTDDETIFAWKRHSGLAEEGGMLAPSPAYFERSGLVRTLIFDPERPPHTLTNKGLRLELLSLGPATAVEVIAPLNCVDGVDQLALRLWKNHSMARSYARGSELHHLGTAFLKTQSMPRSVFFVGQTPDDPPSPFPQRVVFDTRNIQSFGFSLVERQVYPIAGCAHWVWANDDGRGPTLHHFKPYWQRAAVVLEKIDYLTLILILGISKKNHLWVDVVYQERAPGAPPSKVKLSEDGTTDRISRTLPDGRSTTLLLKKDRLLGHEGYVVEATLDPKGGIPWPGMGSRQASSQSSFSSPGLESKPFLLEDKHSHQEKEPKPLTKALSAMSFRSKPDRKSSFGISTSKS</sequence>
<dbReference type="Proteomes" id="UP000824998">
    <property type="component" value="Unassembled WGS sequence"/>
</dbReference>
<gene>
    <name evidence="4" type="ORF">BJ875DRAFT_273368</name>
</gene>
<dbReference type="AlphaFoldDB" id="A0A9P8C6L1"/>
<name>A0A9P8C6L1_9HELO</name>
<proteinExistence type="predicted"/>
<dbReference type="InterPro" id="IPR010730">
    <property type="entry name" value="HET"/>
</dbReference>
<dbReference type="Pfam" id="PF26640">
    <property type="entry name" value="DUF8212"/>
    <property type="match status" value="1"/>
</dbReference>
<feature type="region of interest" description="Disordered" evidence="1">
    <location>
        <begin position="453"/>
        <end position="475"/>
    </location>
</feature>
<evidence type="ECO:0000259" key="3">
    <source>
        <dbReference type="Pfam" id="PF26640"/>
    </source>
</evidence>
<dbReference type="Pfam" id="PF06985">
    <property type="entry name" value="HET"/>
    <property type="match status" value="1"/>
</dbReference>
<dbReference type="EMBL" id="MU251434">
    <property type="protein sequence ID" value="KAG9235362.1"/>
    <property type="molecule type" value="Genomic_DNA"/>
</dbReference>
<evidence type="ECO:0000256" key="1">
    <source>
        <dbReference type="SAM" id="MobiDB-lite"/>
    </source>
</evidence>
<dbReference type="InterPro" id="IPR058525">
    <property type="entry name" value="DUF8212"/>
</dbReference>
<keyword evidence="5" id="KW-1185">Reference proteome</keyword>
<feature type="compositionally biased region" description="Low complexity" evidence="1">
    <location>
        <begin position="515"/>
        <end position="526"/>
    </location>
</feature>
<organism evidence="4 5">
    <name type="scientific">Amylocarpus encephaloides</name>
    <dbReference type="NCBI Taxonomy" id="45428"/>
    <lineage>
        <taxon>Eukaryota</taxon>
        <taxon>Fungi</taxon>
        <taxon>Dikarya</taxon>
        <taxon>Ascomycota</taxon>
        <taxon>Pezizomycotina</taxon>
        <taxon>Leotiomycetes</taxon>
        <taxon>Helotiales</taxon>
        <taxon>Helotiales incertae sedis</taxon>
        <taxon>Amylocarpus</taxon>
    </lineage>
</organism>
<evidence type="ECO:0000259" key="2">
    <source>
        <dbReference type="Pfam" id="PF06985"/>
    </source>
</evidence>
<protein>
    <submittedName>
        <fullName evidence="4">Heterokaryon incompatibility protein-domain-containing protein</fullName>
    </submittedName>
</protein>
<feature type="compositionally biased region" description="Basic and acidic residues" evidence="1">
    <location>
        <begin position="461"/>
        <end position="472"/>
    </location>
</feature>
<evidence type="ECO:0000313" key="5">
    <source>
        <dbReference type="Proteomes" id="UP000824998"/>
    </source>
</evidence>
<dbReference type="PANTHER" id="PTHR10622">
    <property type="entry name" value="HET DOMAIN-CONTAINING PROTEIN"/>
    <property type="match status" value="1"/>
</dbReference>
<evidence type="ECO:0000313" key="4">
    <source>
        <dbReference type="EMBL" id="KAG9235362.1"/>
    </source>
</evidence>
<feature type="domain" description="DUF8212" evidence="3">
    <location>
        <begin position="219"/>
        <end position="244"/>
    </location>
</feature>
<feature type="region of interest" description="Disordered" evidence="1">
    <location>
        <begin position="507"/>
        <end position="576"/>
    </location>
</feature>
<dbReference type="PANTHER" id="PTHR10622:SF10">
    <property type="entry name" value="HET DOMAIN-CONTAINING PROTEIN"/>
    <property type="match status" value="1"/>
</dbReference>
<comment type="caution">
    <text evidence="4">The sequence shown here is derived from an EMBL/GenBank/DDBJ whole genome shotgun (WGS) entry which is preliminary data.</text>
</comment>
<feature type="compositionally biased region" description="Basic and acidic residues" evidence="1">
    <location>
        <begin position="535"/>
        <end position="549"/>
    </location>
</feature>
<feature type="domain" description="Heterokaryon incompatibility" evidence="2">
    <location>
        <begin position="22"/>
        <end position="110"/>
    </location>
</feature>
<dbReference type="OrthoDB" id="674604at2759"/>
<accession>A0A9P8C6L1</accession>
<reference evidence="4" key="1">
    <citation type="journal article" date="2021" name="IMA Fungus">
        <title>Genomic characterization of three marine fungi, including Emericellopsis atlantica sp. nov. with signatures of a generalist lifestyle and marine biomass degradation.</title>
        <authorList>
            <person name="Hagestad O.C."/>
            <person name="Hou L."/>
            <person name="Andersen J.H."/>
            <person name="Hansen E.H."/>
            <person name="Altermark B."/>
            <person name="Li C."/>
            <person name="Kuhnert E."/>
            <person name="Cox R.J."/>
            <person name="Crous P.W."/>
            <person name="Spatafora J.W."/>
            <person name="Lail K."/>
            <person name="Amirebrahimi M."/>
            <person name="Lipzen A."/>
            <person name="Pangilinan J."/>
            <person name="Andreopoulos W."/>
            <person name="Hayes R.D."/>
            <person name="Ng V."/>
            <person name="Grigoriev I.V."/>
            <person name="Jackson S.A."/>
            <person name="Sutton T.D.S."/>
            <person name="Dobson A.D.W."/>
            <person name="Rama T."/>
        </authorList>
    </citation>
    <scope>NUCLEOTIDE SEQUENCE</scope>
    <source>
        <strain evidence="4">TRa018bII</strain>
    </source>
</reference>